<proteinExistence type="predicted"/>
<dbReference type="EMBL" id="KV428087">
    <property type="protein sequence ID" value="KZT37244.1"/>
    <property type="molecule type" value="Genomic_DNA"/>
</dbReference>
<gene>
    <name evidence="1" type="ORF">SISSUDRAFT_874363</name>
</gene>
<accession>A0A166CA62</accession>
<evidence type="ECO:0000313" key="1">
    <source>
        <dbReference type="EMBL" id="KZT37244.1"/>
    </source>
</evidence>
<organism evidence="1 2">
    <name type="scientific">Sistotremastrum suecicum HHB10207 ss-3</name>
    <dbReference type="NCBI Taxonomy" id="1314776"/>
    <lineage>
        <taxon>Eukaryota</taxon>
        <taxon>Fungi</taxon>
        <taxon>Dikarya</taxon>
        <taxon>Basidiomycota</taxon>
        <taxon>Agaricomycotina</taxon>
        <taxon>Agaricomycetes</taxon>
        <taxon>Sistotremastrales</taxon>
        <taxon>Sistotremastraceae</taxon>
        <taxon>Sistotremastrum</taxon>
    </lineage>
</organism>
<dbReference type="AlphaFoldDB" id="A0A166CA62"/>
<keyword evidence="2" id="KW-1185">Reference proteome</keyword>
<reference evidence="1 2" key="1">
    <citation type="journal article" date="2016" name="Mol. Biol. Evol.">
        <title>Comparative Genomics of Early-Diverging Mushroom-Forming Fungi Provides Insights into the Origins of Lignocellulose Decay Capabilities.</title>
        <authorList>
            <person name="Nagy L.G."/>
            <person name="Riley R."/>
            <person name="Tritt A."/>
            <person name="Adam C."/>
            <person name="Daum C."/>
            <person name="Floudas D."/>
            <person name="Sun H."/>
            <person name="Yadav J.S."/>
            <person name="Pangilinan J."/>
            <person name="Larsson K.H."/>
            <person name="Matsuura K."/>
            <person name="Barry K."/>
            <person name="Labutti K."/>
            <person name="Kuo R."/>
            <person name="Ohm R.A."/>
            <person name="Bhattacharya S.S."/>
            <person name="Shirouzu T."/>
            <person name="Yoshinaga Y."/>
            <person name="Martin F.M."/>
            <person name="Grigoriev I.V."/>
            <person name="Hibbett D.S."/>
        </authorList>
    </citation>
    <scope>NUCLEOTIDE SEQUENCE [LARGE SCALE GENOMIC DNA]</scope>
    <source>
        <strain evidence="1 2">HHB10207 ss-3</strain>
    </source>
</reference>
<sequence length="149" mass="16774">MPSSTISLFKSTQIMIRIRCFSCSLPRAWSRDPSTCVFPRPSESSEEIEMVLWGFGNVKTDDGDNKFTFSDEAISGFGPSTSLASEITVREPEWVKQVDGGYDGRWCQEGLYTSKLKLSEKIVPTFEFKQEQHCSIQVKVGLCIFTVPL</sequence>
<protein>
    <submittedName>
        <fullName evidence="1">Uncharacterized protein</fullName>
    </submittedName>
</protein>
<name>A0A166CA62_9AGAM</name>
<evidence type="ECO:0000313" key="2">
    <source>
        <dbReference type="Proteomes" id="UP000076798"/>
    </source>
</evidence>
<dbReference type="Proteomes" id="UP000076798">
    <property type="component" value="Unassembled WGS sequence"/>
</dbReference>